<accession>A8ZLZ1</accession>
<keyword evidence="1" id="KW-0614">Plasmid</keyword>
<organism evidence="1 2">
    <name type="scientific">Acaryochloris marina (strain MBIC 11017)</name>
    <dbReference type="NCBI Taxonomy" id="329726"/>
    <lineage>
        <taxon>Bacteria</taxon>
        <taxon>Bacillati</taxon>
        <taxon>Cyanobacteriota</taxon>
        <taxon>Cyanophyceae</taxon>
        <taxon>Acaryochloridales</taxon>
        <taxon>Acaryochloridaceae</taxon>
        <taxon>Acaryochloris</taxon>
    </lineage>
</organism>
<name>A8ZLZ1_ACAM1</name>
<sequence length="53" mass="5990">MIVDETAEPEDDPVLAPYRKLVLSNIALSHSWNQPGYLAHPKHYNPLISYAIT</sequence>
<dbReference type="AlphaFoldDB" id="A8ZLZ1"/>
<evidence type="ECO:0000313" key="2">
    <source>
        <dbReference type="Proteomes" id="UP000000268"/>
    </source>
</evidence>
<proteinExistence type="predicted"/>
<evidence type="ECO:0000313" key="1">
    <source>
        <dbReference type="EMBL" id="ABW31760.1"/>
    </source>
</evidence>
<dbReference type="HOGENOM" id="CLU_3057369_0_0_3"/>
<reference evidence="1 2" key="1">
    <citation type="journal article" date="2008" name="Proc. Natl. Acad. Sci. U.S.A.">
        <title>Niche adaptation and genome expansion in the chlorophyll d-producing cyanobacterium Acaryochloris marina.</title>
        <authorList>
            <person name="Swingley W.D."/>
            <person name="Chen M."/>
            <person name="Cheung P.C."/>
            <person name="Conrad A.L."/>
            <person name="Dejesa L.C."/>
            <person name="Hao J."/>
            <person name="Honchak B.M."/>
            <person name="Karbach L.E."/>
            <person name="Kurdoglu A."/>
            <person name="Lahiri S."/>
            <person name="Mastrian S.D."/>
            <person name="Miyashita H."/>
            <person name="Page L."/>
            <person name="Ramakrishna P."/>
            <person name="Satoh S."/>
            <person name="Sattley W.M."/>
            <person name="Shimada Y."/>
            <person name="Taylor H.L."/>
            <person name="Tomo T."/>
            <person name="Tsuchiya T."/>
            <person name="Wang Z.T."/>
            <person name="Raymond J."/>
            <person name="Mimuro M."/>
            <person name="Blankenship R.E."/>
            <person name="Touchman J.W."/>
        </authorList>
    </citation>
    <scope>NUCLEOTIDE SEQUENCE [LARGE SCALE GENOMIC DNA]</scope>
    <source>
        <strain evidence="2">MBIC 11017</strain>
        <plasmid evidence="2">Plasmid pREB2</plasmid>
    </source>
</reference>
<protein>
    <submittedName>
        <fullName evidence="1">Uncharacterized protein</fullName>
    </submittedName>
</protein>
<dbReference type="Proteomes" id="UP000000268">
    <property type="component" value="Plasmid pREB2"/>
</dbReference>
<keyword evidence="2" id="KW-1185">Reference proteome</keyword>
<dbReference type="EMBL" id="CP000839">
    <property type="protein sequence ID" value="ABW31760.1"/>
    <property type="molecule type" value="Genomic_DNA"/>
</dbReference>
<geneLocation type="plasmid" evidence="1 2">
    <name>pREB2</name>
</geneLocation>
<gene>
    <name evidence="1" type="ordered locus">AM1_B0034</name>
</gene>
<dbReference type="KEGG" id="amr:AM1_B0034"/>